<feature type="region of interest" description="Disordered" evidence="5">
    <location>
        <begin position="1191"/>
        <end position="1227"/>
    </location>
</feature>
<feature type="compositionally biased region" description="Low complexity" evidence="5">
    <location>
        <begin position="1211"/>
        <end position="1227"/>
    </location>
</feature>
<evidence type="ECO:0000313" key="7">
    <source>
        <dbReference type="EMBL" id="KAD6454603.1"/>
    </source>
</evidence>
<dbReference type="PANTHER" id="PTHR44083:SF35">
    <property type="entry name" value="TOPLESS-RELATED PROTEIN 4-LIKE ISOFORM X1"/>
    <property type="match status" value="1"/>
</dbReference>
<dbReference type="PROSITE" id="PS50294">
    <property type="entry name" value="WD_REPEATS_REGION"/>
    <property type="match status" value="1"/>
</dbReference>
<evidence type="ECO:0000259" key="6">
    <source>
        <dbReference type="PROSITE" id="PS50897"/>
    </source>
</evidence>
<reference evidence="7 8" key="1">
    <citation type="submission" date="2019-05" db="EMBL/GenBank/DDBJ databases">
        <title>Mikania micrantha, genome provides insights into the molecular mechanism of rapid growth.</title>
        <authorList>
            <person name="Liu B."/>
        </authorList>
    </citation>
    <scope>NUCLEOTIDE SEQUENCE [LARGE SCALE GENOMIC DNA]</scope>
    <source>
        <strain evidence="7">NLD-2019</strain>
        <tissue evidence="7">Leaf</tissue>
    </source>
</reference>
<dbReference type="OrthoDB" id="6262491at2759"/>
<feature type="domain" description="CTLH" evidence="6">
    <location>
        <begin position="121"/>
        <end position="179"/>
    </location>
</feature>
<keyword evidence="3" id="KW-0677">Repeat</keyword>
<dbReference type="InterPro" id="IPR001680">
    <property type="entry name" value="WD40_rpt"/>
</dbReference>
<dbReference type="PANTHER" id="PTHR44083">
    <property type="entry name" value="TOPLESS-RELATED PROTEIN 1-RELATED"/>
    <property type="match status" value="1"/>
</dbReference>
<dbReference type="Gene3D" id="2.130.10.10">
    <property type="entry name" value="YVTN repeat-like/Quinoprotein amine dehydrogenase"/>
    <property type="match status" value="3"/>
</dbReference>
<dbReference type="SMART" id="SM00320">
    <property type="entry name" value="WD40"/>
    <property type="match status" value="9"/>
</dbReference>
<dbReference type="Pfam" id="PF21359">
    <property type="entry name" value="zf_topless"/>
    <property type="match status" value="1"/>
</dbReference>
<accession>A0A5N6PKY8</accession>
<dbReference type="GO" id="GO:0006355">
    <property type="term" value="P:regulation of DNA-templated transcription"/>
    <property type="evidence" value="ECO:0007669"/>
    <property type="project" value="InterPro"/>
</dbReference>
<evidence type="ECO:0000256" key="1">
    <source>
        <dbReference type="ARBA" id="ARBA00022491"/>
    </source>
</evidence>
<dbReference type="FunFam" id="2.130.10.10:FF:000479">
    <property type="entry name" value="Topless-related protein 3"/>
    <property type="match status" value="1"/>
</dbReference>
<dbReference type="PROSITE" id="PS50082">
    <property type="entry name" value="WD_REPEATS_2"/>
    <property type="match status" value="2"/>
</dbReference>
<comment type="caution">
    <text evidence="7">The sequence shown here is derived from an EMBL/GenBank/DDBJ whole genome shotgun (WGS) entry which is preliminary data.</text>
</comment>
<dbReference type="SMART" id="SM00668">
    <property type="entry name" value="CTLH"/>
    <property type="match status" value="1"/>
</dbReference>
<dbReference type="InterPro" id="IPR054080">
    <property type="entry name" value="TPR1-like_2nd"/>
</dbReference>
<dbReference type="AlphaFoldDB" id="A0A5N6PKY8"/>
<dbReference type="Pfam" id="PF21889">
    <property type="entry name" value="TPR1-like_2nd"/>
    <property type="match status" value="1"/>
</dbReference>
<name>A0A5N6PKY8_9ASTR</name>
<proteinExistence type="predicted"/>
<dbReference type="Proteomes" id="UP000326396">
    <property type="component" value="Linkage Group LG12"/>
</dbReference>
<evidence type="ECO:0000313" key="8">
    <source>
        <dbReference type="Proteomes" id="UP000326396"/>
    </source>
</evidence>
<dbReference type="PROSITE" id="PS50897">
    <property type="entry name" value="CTLH"/>
    <property type="match status" value="1"/>
</dbReference>
<organism evidence="7 8">
    <name type="scientific">Mikania micrantha</name>
    <name type="common">bitter vine</name>
    <dbReference type="NCBI Taxonomy" id="192012"/>
    <lineage>
        <taxon>Eukaryota</taxon>
        <taxon>Viridiplantae</taxon>
        <taxon>Streptophyta</taxon>
        <taxon>Embryophyta</taxon>
        <taxon>Tracheophyta</taxon>
        <taxon>Spermatophyta</taxon>
        <taxon>Magnoliopsida</taxon>
        <taxon>eudicotyledons</taxon>
        <taxon>Gunneridae</taxon>
        <taxon>Pentapetalae</taxon>
        <taxon>asterids</taxon>
        <taxon>campanulids</taxon>
        <taxon>Asterales</taxon>
        <taxon>Asteraceae</taxon>
        <taxon>Asteroideae</taxon>
        <taxon>Heliantheae alliance</taxon>
        <taxon>Eupatorieae</taxon>
        <taxon>Mikania</taxon>
    </lineage>
</organism>
<dbReference type="SMART" id="SM00667">
    <property type="entry name" value="LisH"/>
    <property type="match status" value="1"/>
</dbReference>
<evidence type="ECO:0000256" key="4">
    <source>
        <dbReference type="PROSITE-ProRule" id="PRU00221"/>
    </source>
</evidence>
<dbReference type="SUPFAM" id="SSF50978">
    <property type="entry name" value="WD40 repeat-like"/>
    <property type="match status" value="1"/>
</dbReference>
<dbReference type="InterPro" id="IPR048419">
    <property type="entry name" value="Topless_Znf"/>
</dbReference>
<evidence type="ECO:0000256" key="5">
    <source>
        <dbReference type="SAM" id="MobiDB-lite"/>
    </source>
</evidence>
<sequence length="1227" mass="136421">MVRVKINVVEEDGRVNSTNPQQRSTATQTHLAYPQQRSWSCQNENYRFMRNNKRGRRWSPFLPVTLPMRNNKHNEYYLTVACSFGKAMSSLSRELVFLILQFLDEEKFKESVHRLEQESGFFFNMRYFEEMVTNGDWDEVEKYLSGFTKVDDNRYSMKIFFEIRKQKYLEALDKKDRAKAVEILVKDLKVFSAFNEDLFKEITQLLTLDNFRDNEQLSKYGDTKSARGIMLGELKKLIEANPLFRDKLNFPTLKNSRLRTLINQSLNWQHQLCKNPKPNPDIKTLFVDHSCGQSQPNGAHAPSMVTNPFMGSIPKPAGFPPPGAHGPFQPASAPLPSSLAGWMANPSVPHPSVSSVPIGFSLPNNAALLKRPRTPPTTNPAVDYQTADSEHALKRTRTFGIPDEVNHMPVNMLPVGYMGQSHGQSSYSSNDLPKTVVMTLNQGSVVKSMDFHPIQQILLLVGTSNGDIMIWELSSMEKLAHRNFKIWDINVFTMPLQASLTKDNTALVNRVTWSPDGTLFGVAFSKHIVQIYSYHGDDDLKNHLEIEAHVGSVNDLAFSYPNKQLCIVTCGEDRLIKVWDAVTGAKQHTFEGHEAPVYSVCPHVKETIQFIFSTATDGKIKAWLYDNMGPRVDYDAPGHSSTSMAYSADGTRLFSCGTNKEGDSFIVEWNESEGAVKRTYNGLGKRSVEVVQFDTTKNHFLAAGDEFMVKFWDMDNVTLLTTTDADGGLQASPCIRFNKEGILMAVSTIENGIKILANQDGIRLLRAMESRPFDASRAASASMVKTPSMSMFGAAPNTPAGPSIMDRVTPMPPMVVMNGDNRSPIDVKPRIVDEAMEKSRTWKLTEITEPTQCRSLRLPDNTSSAMRVSRLIYTNSGLSILALAANAVHKLWKWQRSDRNSTGKATANVIPQLWQPTSGILMTNDISDTNPEDAVPCFALSKNDSYVMSASGGKISLFNMMTFKTMTTFMVPPPAATILAFHPQDNNIIAIGMEDSSIHIYNVRVDEIKTKLKGHHKRITGLAFSNVLNVLVSSGADSQLCIWSTNGWEKQTSKQLQIPAERVASPLADTRVQFHQDQTNLLAVHETQIAVFEAPKLESTKQWFPPETSGLITHATYSCDSQSIFVCFEDASVGVLTSSTLRLRCRITSTSYLPTNPNLRVHPLVIAAHPSEPDQFALGLSDGGVCVLEPLEPEGKWGTSPPTLENGGAGPSSTTPAAASTTDQSQR</sequence>
<dbReference type="InterPro" id="IPR054532">
    <property type="entry name" value="TPL_SMU1_LisH-like"/>
</dbReference>
<dbReference type="EMBL" id="SZYD01000004">
    <property type="protein sequence ID" value="KAD6454603.1"/>
    <property type="molecule type" value="Genomic_DNA"/>
</dbReference>
<protein>
    <recommendedName>
        <fullName evidence="6">CTLH domain-containing protein</fullName>
    </recommendedName>
</protein>
<dbReference type="InterPro" id="IPR015943">
    <property type="entry name" value="WD40/YVTN_repeat-like_dom_sf"/>
</dbReference>
<dbReference type="Pfam" id="PF17814">
    <property type="entry name" value="LisH_TPL"/>
    <property type="match status" value="1"/>
</dbReference>
<dbReference type="GO" id="GO:0010072">
    <property type="term" value="P:primary shoot apical meristem specification"/>
    <property type="evidence" value="ECO:0007669"/>
    <property type="project" value="UniProtKB-ARBA"/>
</dbReference>
<dbReference type="InterPro" id="IPR006594">
    <property type="entry name" value="LisH"/>
</dbReference>
<feature type="repeat" description="WD" evidence="4">
    <location>
        <begin position="1012"/>
        <end position="1053"/>
    </location>
</feature>
<dbReference type="PROSITE" id="PS50896">
    <property type="entry name" value="LISH"/>
    <property type="match status" value="1"/>
</dbReference>
<dbReference type="Pfam" id="PF00400">
    <property type="entry name" value="WD40"/>
    <property type="match status" value="3"/>
</dbReference>
<keyword evidence="8" id="KW-1185">Reference proteome</keyword>
<dbReference type="InterPro" id="IPR006595">
    <property type="entry name" value="CTLH_C"/>
</dbReference>
<evidence type="ECO:0000256" key="2">
    <source>
        <dbReference type="ARBA" id="ARBA00022574"/>
    </source>
</evidence>
<feature type="repeat" description="WD" evidence="4">
    <location>
        <begin position="546"/>
        <end position="589"/>
    </location>
</feature>
<dbReference type="InterPro" id="IPR036322">
    <property type="entry name" value="WD40_repeat_dom_sf"/>
</dbReference>
<dbReference type="InterPro" id="IPR027728">
    <property type="entry name" value="Topless_fam"/>
</dbReference>
<evidence type="ECO:0000256" key="3">
    <source>
        <dbReference type="ARBA" id="ARBA00022737"/>
    </source>
</evidence>
<keyword evidence="2 4" id="KW-0853">WD repeat</keyword>
<keyword evidence="1" id="KW-0678">Repressor</keyword>
<gene>
    <name evidence="7" type="ORF">E3N88_09309</name>
</gene>
<dbReference type="SUPFAM" id="SSF50998">
    <property type="entry name" value="Quinoprotein alcohol dehydrogenase-like"/>
    <property type="match status" value="1"/>
</dbReference>
<dbReference type="InterPro" id="IPR011047">
    <property type="entry name" value="Quinoprotein_ADH-like_sf"/>
</dbReference>